<evidence type="ECO:0008006" key="3">
    <source>
        <dbReference type="Google" id="ProtNLM"/>
    </source>
</evidence>
<gene>
    <name evidence="1" type="ORF">ANSO36C_13690</name>
</gene>
<dbReference type="Proteomes" id="UP001055453">
    <property type="component" value="Chromosome"/>
</dbReference>
<dbReference type="InterPro" id="IPR035093">
    <property type="entry name" value="RelE/ParE_toxin_dom_sf"/>
</dbReference>
<reference evidence="1" key="1">
    <citation type="submission" date="2022-04" db="EMBL/GenBank/DDBJ databases">
        <title>Complete genome sequence of a cyanobacterium, Nostoc sp. SO-36, isolated in Antarctica.</title>
        <authorList>
            <person name="Kanesaki Y."/>
            <person name="Effendi D."/>
            <person name="Sakamoto T."/>
            <person name="Ohtani S."/>
            <person name="Awai K."/>
        </authorList>
    </citation>
    <scope>NUCLEOTIDE SEQUENCE</scope>
    <source>
        <strain evidence="1">SO-36</strain>
    </source>
</reference>
<accession>A0ABM7YY12</accession>
<name>A0ABM7YY12_NOSCO</name>
<evidence type="ECO:0000313" key="1">
    <source>
        <dbReference type="EMBL" id="BDI15567.1"/>
    </source>
</evidence>
<sequence length="112" mass="12770">MDIVFRNKKFQKECNKHSLLVQKHGLNRAKLIELRLDILRDANILEDTRNLPGNCHELHQNRAGQLSLDLDGPYRLIFEPADQPIPLKPDGGLDWNKVTAVEILGVENTHGK</sequence>
<organism evidence="1 2">
    <name type="scientific">Nostoc cf. commune SO-36</name>
    <dbReference type="NCBI Taxonomy" id="449208"/>
    <lineage>
        <taxon>Bacteria</taxon>
        <taxon>Bacillati</taxon>
        <taxon>Cyanobacteriota</taxon>
        <taxon>Cyanophyceae</taxon>
        <taxon>Nostocales</taxon>
        <taxon>Nostocaceae</taxon>
        <taxon>Nostoc</taxon>
    </lineage>
</organism>
<keyword evidence="2" id="KW-1185">Reference proteome</keyword>
<dbReference type="SUPFAM" id="SSF143011">
    <property type="entry name" value="RelE-like"/>
    <property type="match status" value="1"/>
</dbReference>
<evidence type="ECO:0000313" key="2">
    <source>
        <dbReference type="Proteomes" id="UP001055453"/>
    </source>
</evidence>
<dbReference type="Gene3D" id="3.30.2310.20">
    <property type="entry name" value="RelE-like"/>
    <property type="match status" value="1"/>
</dbReference>
<proteinExistence type="predicted"/>
<protein>
    <recommendedName>
        <fullName evidence="3">Killer suppression protein HigA</fullName>
    </recommendedName>
</protein>
<dbReference type="EMBL" id="AP025732">
    <property type="protein sequence ID" value="BDI15567.1"/>
    <property type="molecule type" value="Genomic_DNA"/>
</dbReference>